<feature type="domain" description="BD-FAE-like" evidence="4">
    <location>
        <begin position="55"/>
        <end position="156"/>
    </location>
</feature>
<dbReference type="KEGG" id="knv:Pan216_19390"/>
<protein>
    <submittedName>
        <fullName evidence="5">Carboxylesterase NlhH</fullName>
        <ecNumber evidence="5">3.1.1.1</ecNumber>
    </submittedName>
</protein>
<dbReference type="InterPro" id="IPR049492">
    <property type="entry name" value="BD-FAE-like_dom"/>
</dbReference>
<dbReference type="SUPFAM" id="SSF53474">
    <property type="entry name" value="alpha/beta-Hydrolases"/>
    <property type="match status" value="1"/>
</dbReference>
<feature type="signal peptide" evidence="3">
    <location>
        <begin position="1"/>
        <end position="25"/>
    </location>
</feature>
<keyword evidence="6" id="KW-1185">Reference proteome</keyword>
<dbReference type="EMBL" id="CP036279">
    <property type="protein sequence ID" value="QDU61085.1"/>
    <property type="molecule type" value="Genomic_DNA"/>
</dbReference>
<dbReference type="PANTHER" id="PTHR48081">
    <property type="entry name" value="AB HYDROLASE SUPERFAMILY PROTEIN C4A8.06C"/>
    <property type="match status" value="1"/>
</dbReference>
<evidence type="ECO:0000259" key="4">
    <source>
        <dbReference type="Pfam" id="PF20434"/>
    </source>
</evidence>
<organism evidence="5 6">
    <name type="scientific">Kolteria novifilia</name>
    <dbReference type="NCBI Taxonomy" id="2527975"/>
    <lineage>
        <taxon>Bacteria</taxon>
        <taxon>Pseudomonadati</taxon>
        <taxon>Planctomycetota</taxon>
        <taxon>Planctomycetia</taxon>
        <taxon>Kolteriales</taxon>
        <taxon>Kolteriaceae</taxon>
        <taxon>Kolteria</taxon>
    </lineage>
</organism>
<reference evidence="5 6" key="1">
    <citation type="submission" date="2019-02" db="EMBL/GenBank/DDBJ databases">
        <title>Deep-cultivation of Planctomycetes and their phenomic and genomic characterization uncovers novel biology.</title>
        <authorList>
            <person name="Wiegand S."/>
            <person name="Jogler M."/>
            <person name="Boedeker C."/>
            <person name="Pinto D."/>
            <person name="Vollmers J."/>
            <person name="Rivas-Marin E."/>
            <person name="Kohn T."/>
            <person name="Peeters S.H."/>
            <person name="Heuer A."/>
            <person name="Rast P."/>
            <person name="Oberbeckmann S."/>
            <person name="Bunk B."/>
            <person name="Jeske O."/>
            <person name="Meyerdierks A."/>
            <person name="Storesund J.E."/>
            <person name="Kallscheuer N."/>
            <person name="Luecker S."/>
            <person name="Lage O.M."/>
            <person name="Pohl T."/>
            <person name="Merkel B.J."/>
            <person name="Hornburger P."/>
            <person name="Mueller R.-W."/>
            <person name="Bruemmer F."/>
            <person name="Labrenz M."/>
            <person name="Spormann A.M."/>
            <person name="Op den Camp H."/>
            <person name="Overmann J."/>
            <person name="Amann R."/>
            <person name="Jetten M.S.M."/>
            <person name="Mascher T."/>
            <person name="Medema M.H."/>
            <person name="Devos D.P."/>
            <person name="Kaster A.-K."/>
            <person name="Ovreas L."/>
            <person name="Rohde M."/>
            <person name="Galperin M.Y."/>
            <person name="Jogler C."/>
        </authorList>
    </citation>
    <scope>NUCLEOTIDE SEQUENCE [LARGE SCALE GENOMIC DNA]</scope>
    <source>
        <strain evidence="5 6">Pan216</strain>
    </source>
</reference>
<evidence type="ECO:0000256" key="2">
    <source>
        <dbReference type="ARBA" id="ARBA00022801"/>
    </source>
</evidence>
<dbReference type="InterPro" id="IPR029058">
    <property type="entry name" value="AB_hydrolase_fold"/>
</dbReference>
<sequence precursor="true">MRSYRPLAFVAFVCVIAVMATTALAAKPVGTPHVYKTVDGRELKLYVTRPKDWKEGDERPAIVFFHGGGWVGGAPGQFTEHSKHLADRGMVAVQVEYRLLDRKSKEPPTICVEDALAAFRWVRDHAKELGIDPDRIASAGGSAGGHLAAYLGTVDQPTKDGQTSAKPNAMVLFNPVYDNGPDGWSYKRTGERYREFSPIHNISSDDPPSIVFLGSKDNLIPVATAESFQKQMKDAGVRSELRVYEGQPHGFFNVGRDNGKWYKKTLGETDGFLTSLGWLEKPSNP</sequence>
<dbReference type="OrthoDB" id="9815425at2"/>
<dbReference type="PANTHER" id="PTHR48081:SF30">
    <property type="entry name" value="ACETYL-HYDROLASE LIPR-RELATED"/>
    <property type="match status" value="1"/>
</dbReference>
<evidence type="ECO:0000256" key="3">
    <source>
        <dbReference type="SAM" id="SignalP"/>
    </source>
</evidence>
<comment type="similarity">
    <text evidence="1">Belongs to the 'GDXG' lipolytic enzyme family.</text>
</comment>
<dbReference type="Proteomes" id="UP000317093">
    <property type="component" value="Chromosome"/>
</dbReference>
<keyword evidence="2 5" id="KW-0378">Hydrolase</keyword>
<accession>A0A518B276</accession>
<evidence type="ECO:0000313" key="6">
    <source>
        <dbReference type="Proteomes" id="UP000317093"/>
    </source>
</evidence>
<evidence type="ECO:0000256" key="1">
    <source>
        <dbReference type="ARBA" id="ARBA00010515"/>
    </source>
</evidence>
<dbReference type="InterPro" id="IPR050300">
    <property type="entry name" value="GDXG_lipolytic_enzyme"/>
</dbReference>
<dbReference type="GO" id="GO:0106435">
    <property type="term" value="F:carboxylesterase activity"/>
    <property type="evidence" value="ECO:0007669"/>
    <property type="project" value="UniProtKB-EC"/>
</dbReference>
<dbReference type="AlphaFoldDB" id="A0A518B276"/>
<dbReference type="Pfam" id="PF20434">
    <property type="entry name" value="BD-FAE"/>
    <property type="match status" value="1"/>
</dbReference>
<feature type="chain" id="PRO_5021696571" evidence="3">
    <location>
        <begin position="26"/>
        <end position="285"/>
    </location>
</feature>
<gene>
    <name evidence="5" type="primary">nlhH_2</name>
    <name evidence="5" type="ORF">Pan216_19390</name>
</gene>
<keyword evidence="3" id="KW-0732">Signal</keyword>
<evidence type="ECO:0000313" key="5">
    <source>
        <dbReference type="EMBL" id="QDU61085.1"/>
    </source>
</evidence>
<dbReference type="GO" id="GO:0004806">
    <property type="term" value="F:triacylglycerol lipase activity"/>
    <property type="evidence" value="ECO:0007669"/>
    <property type="project" value="TreeGrafter"/>
</dbReference>
<dbReference type="Gene3D" id="3.40.50.1820">
    <property type="entry name" value="alpha/beta hydrolase"/>
    <property type="match status" value="1"/>
</dbReference>
<name>A0A518B276_9BACT</name>
<proteinExistence type="inferred from homology"/>
<dbReference type="EC" id="3.1.1.1" evidence="5"/>